<sequence length="142" mass="16587">MLSTIEKASELLKDDSVTVLEIEKFTKISQKKINEVRRMPENAMDLLTYSEAVALEDMYNNLQIDYINESNDNDFYKFVIRMGDWFSEAIENQEDYYDSEDAMPDDLKIASAIQELNNISTSNKSIMLDLYFSYMRNEQESA</sequence>
<dbReference type="EMBL" id="PPWZ01000039">
    <property type="protein sequence ID" value="POH36879.1"/>
    <property type="molecule type" value="Genomic_DNA"/>
</dbReference>
<accession>A0A2P4R6J0</accession>
<comment type="caution">
    <text evidence="1">The sequence shown here is derived from an EMBL/GenBank/DDBJ whole genome shotgun (WGS) entry which is preliminary data.</text>
</comment>
<protein>
    <submittedName>
        <fullName evidence="1">Uncharacterized protein</fullName>
    </submittedName>
</protein>
<name>A0A2P4R6J0_9LACO</name>
<gene>
    <name evidence="1" type="ORF">C2R26_06010</name>
</gene>
<proteinExistence type="predicted"/>
<evidence type="ECO:0000313" key="1">
    <source>
        <dbReference type="EMBL" id="POH36879.1"/>
    </source>
</evidence>
<reference evidence="1" key="1">
    <citation type="submission" date="2018-01" db="EMBL/GenBank/DDBJ databases">
        <title>Genome sequnecing of Lactobacillus formosensis KACC 18721.</title>
        <authorList>
            <person name="Kim S.-J."/>
            <person name="Heo J."/>
        </authorList>
    </citation>
    <scope>NUCLEOTIDE SEQUENCE</scope>
    <source>
        <strain evidence="1">KACC 18721</strain>
    </source>
</reference>
<organism evidence="1">
    <name type="scientific">Companilactobacillus formosensis</name>
    <dbReference type="NCBI Taxonomy" id="1617889"/>
    <lineage>
        <taxon>Bacteria</taxon>
        <taxon>Bacillati</taxon>
        <taxon>Bacillota</taxon>
        <taxon>Bacilli</taxon>
        <taxon>Lactobacillales</taxon>
        <taxon>Lactobacillaceae</taxon>
        <taxon>Companilactobacillus</taxon>
    </lineage>
</organism>
<dbReference type="AlphaFoldDB" id="A0A2P4R6J0"/>